<feature type="binding site" evidence="8">
    <location>
        <position position="60"/>
    </location>
    <ligand>
        <name>(R)-pantoate</name>
        <dbReference type="ChEBI" id="CHEBI:15980"/>
    </ligand>
</feature>
<feature type="binding site" evidence="8">
    <location>
        <position position="60"/>
    </location>
    <ligand>
        <name>beta-alanine</name>
        <dbReference type="ChEBI" id="CHEBI:57966"/>
    </ligand>
</feature>
<comment type="pathway">
    <text evidence="1 8">Cofactor biosynthesis; (R)-pantothenate biosynthesis; (R)-pantothenate from (R)-pantoate and beta-alanine: step 1/1.</text>
</comment>
<sequence length="288" mass="33279">MIIETVPILRHEIRCWRHEGKRIAFVPTMGNLHEGHLTLIKEAQKISDRLVVSIFVNPMQFNDLKDFEKYPRTLQEDCEKLKYFDVDIIFFPSADTMYPKGMQYQTYVEVPDLSDILDSASRPGHFRGVTTVVSKLFNLVQPDVAFFGEKDFQQLHLIRRMVIDLEFDIKIISIPTVRDNNGLALSSRNTLLSQEEKKIAPKLYQVMTSISREFTSGNFNIEFLLTKASDQLRHAGFMPEPLFIRDAITLQPLTDQSEKAVILMAAFLGKTRLIDNLQVNISRYKTNY</sequence>
<keyword evidence="3 8" id="KW-0436">Ligase</keyword>
<comment type="miscellaneous">
    <text evidence="8">The reaction proceeds by a bi uni uni bi ping pong mechanism.</text>
</comment>
<keyword evidence="8" id="KW-0963">Cytoplasm</keyword>
<dbReference type="PANTHER" id="PTHR21299">
    <property type="entry name" value="CYTIDYLATE KINASE/PANTOATE-BETA-ALANINE LIGASE"/>
    <property type="match status" value="1"/>
</dbReference>
<evidence type="ECO:0000313" key="10">
    <source>
        <dbReference type="Proteomes" id="UP000010799"/>
    </source>
</evidence>
<dbReference type="InterPro" id="IPR014729">
    <property type="entry name" value="Rossmann-like_a/b/a_fold"/>
</dbReference>
<evidence type="ECO:0000256" key="3">
    <source>
        <dbReference type="ARBA" id="ARBA00022598"/>
    </source>
</evidence>
<reference evidence="9 10" key="1">
    <citation type="journal article" date="2012" name="Stand. Genomic Sci.">
        <title>Complete genome sequence of Liberibacter crescens BT-1.</title>
        <authorList>
            <person name="Leonard M.T."/>
            <person name="Fagen J.R."/>
            <person name="Davis-Richardson A.G."/>
            <person name="Davis M.J."/>
            <person name="Triplett E.W."/>
        </authorList>
    </citation>
    <scope>NUCLEOTIDE SEQUENCE [LARGE SCALE GENOMIC DNA]</scope>
    <source>
        <strain evidence="9 10">BT-1</strain>
    </source>
</reference>
<dbReference type="Gene3D" id="3.30.1300.10">
    <property type="entry name" value="Pantoate-beta-alanine ligase, C-terminal domain"/>
    <property type="match status" value="1"/>
</dbReference>
<feature type="active site" description="Proton donor" evidence="8">
    <location>
        <position position="36"/>
    </location>
</feature>
<feature type="binding site" evidence="8">
    <location>
        <begin position="185"/>
        <end position="188"/>
    </location>
    <ligand>
        <name>ATP</name>
        <dbReference type="ChEBI" id="CHEBI:30616"/>
    </ligand>
</feature>
<dbReference type="Proteomes" id="UP000010799">
    <property type="component" value="Chromosome"/>
</dbReference>
<dbReference type="Gene3D" id="3.40.50.620">
    <property type="entry name" value="HUPs"/>
    <property type="match status" value="1"/>
</dbReference>
<feature type="binding site" evidence="8">
    <location>
        <begin position="29"/>
        <end position="36"/>
    </location>
    <ligand>
        <name>ATP</name>
        <dbReference type="ChEBI" id="CHEBI:30616"/>
    </ligand>
</feature>
<evidence type="ECO:0000256" key="5">
    <source>
        <dbReference type="ARBA" id="ARBA00022741"/>
    </source>
</evidence>
<dbReference type="PATRIC" id="fig|1215343.11.peg.409"/>
<evidence type="ECO:0000256" key="4">
    <source>
        <dbReference type="ARBA" id="ARBA00022655"/>
    </source>
</evidence>
<proteinExistence type="inferred from homology"/>
<evidence type="ECO:0000256" key="1">
    <source>
        <dbReference type="ARBA" id="ARBA00004990"/>
    </source>
</evidence>
<evidence type="ECO:0000256" key="7">
    <source>
        <dbReference type="ARBA" id="ARBA00048258"/>
    </source>
</evidence>
<comment type="catalytic activity">
    <reaction evidence="7 8">
        <text>(R)-pantoate + beta-alanine + ATP = (R)-pantothenate + AMP + diphosphate + H(+)</text>
        <dbReference type="Rhea" id="RHEA:10912"/>
        <dbReference type="ChEBI" id="CHEBI:15378"/>
        <dbReference type="ChEBI" id="CHEBI:15980"/>
        <dbReference type="ChEBI" id="CHEBI:29032"/>
        <dbReference type="ChEBI" id="CHEBI:30616"/>
        <dbReference type="ChEBI" id="CHEBI:33019"/>
        <dbReference type="ChEBI" id="CHEBI:57966"/>
        <dbReference type="ChEBI" id="CHEBI:456215"/>
        <dbReference type="EC" id="6.3.2.1"/>
    </reaction>
</comment>
<comment type="subcellular location">
    <subcellularLocation>
        <location evidence="8">Cytoplasm</location>
    </subcellularLocation>
</comment>
<dbReference type="CDD" id="cd00560">
    <property type="entry name" value="PanC"/>
    <property type="match status" value="1"/>
</dbReference>
<dbReference type="PANTHER" id="PTHR21299:SF1">
    <property type="entry name" value="PANTOATE--BETA-ALANINE LIGASE"/>
    <property type="match status" value="1"/>
</dbReference>
<dbReference type="FunFam" id="3.40.50.620:FF:000013">
    <property type="entry name" value="Pantothenate synthetase"/>
    <property type="match status" value="1"/>
</dbReference>
<dbReference type="GO" id="GO:0004592">
    <property type="term" value="F:pantoate-beta-alanine ligase activity"/>
    <property type="evidence" value="ECO:0007669"/>
    <property type="project" value="UniProtKB-UniRule"/>
</dbReference>
<dbReference type="HOGENOM" id="CLU_047148_0_0_5"/>
<dbReference type="EMBL" id="CP003789">
    <property type="protein sequence ID" value="AGA64391.1"/>
    <property type="molecule type" value="Genomic_DNA"/>
</dbReference>
<dbReference type="EC" id="6.3.2.1" evidence="8"/>
<keyword evidence="6 8" id="KW-0067">ATP-binding</keyword>
<dbReference type="InterPro" id="IPR003721">
    <property type="entry name" value="Pantoate_ligase"/>
</dbReference>
<gene>
    <name evidence="8" type="primary">panC</name>
    <name evidence="9" type="ordered locus">B488_03990</name>
</gene>
<feature type="binding site" evidence="8">
    <location>
        <position position="177"/>
    </location>
    <ligand>
        <name>ATP</name>
        <dbReference type="ChEBI" id="CHEBI:30616"/>
    </ligand>
</feature>
<organism evidence="9 10">
    <name type="scientific">Liberibacter crescens (strain BT-1)</name>
    <dbReference type="NCBI Taxonomy" id="1215343"/>
    <lineage>
        <taxon>Bacteria</taxon>
        <taxon>Pseudomonadati</taxon>
        <taxon>Pseudomonadota</taxon>
        <taxon>Alphaproteobacteria</taxon>
        <taxon>Hyphomicrobiales</taxon>
        <taxon>Rhizobiaceae</taxon>
        <taxon>Liberibacter</taxon>
    </lineage>
</organism>
<dbReference type="Pfam" id="PF02569">
    <property type="entry name" value="Pantoate_ligase"/>
    <property type="match status" value="1"/>
</dbReference>
<dbReference type="NCBIfam" id="TIGR00018">
    <property type="entry name" value="panC"/>
    <property type="match status" value="1"/>
</dbReference>
<feature type="binding site" evidence="8">
    <location>
        <position position="154"/>
    </location>
    <ligand>
        <name>(R)-pantoate</name>
        <dbReference type="ChEBI" id="CHEBI:15980"/>
    </ligand>
</feature>
<keyword evidence="4 8" id="KW-0566">Pantothenate biosynthesis</keyword>
<dbReference type="STRING" id="1215343.B488_03990"/>
<evidence type="ECO:0000256" key="6">
    <source>
        <dbReference type="ARBA" id="ARBA00022840"/>
    </source>
</evidence>
<keyword evidence="10" id="KW-1185">Reference proteome</keyword>
<keyword evidence="5 8" id="KW-0547">Nucleotide-binding</keyword>
<dbReference type="RefSeq" id="WP_015272818.1">
    <property type="nucleotide sequence ID" value="NC_019907.1"/>
</dbReference>
<feature type="binding site" evidence="8">
    <location>
        <begin position="148"/>
        <end position="151"/>
    </location>
    <ligand>
        <name>ATP</name>
        <dbReference type="ChEBI" id="CHEBI:30616"/>
    </ligand>
</feature>
<dbReference type="HAMAP" id="MF_00158">
    <property type="entry name" value="PanC"/>
    <property type="match status" value="1"/>
</dbReference>
<dbReference type="InterPro" id="IPR042176">
    <property type="entry name" value="Pantoate_ligase_C"/>
</dbReference>
<accession>L0EVG7</accession>
<evidence type="ECO:0000256" key="2">
    <source>
        <dbReference type="ARBA" id="ARBA00009256"/>
    </source>
</evidence>
<dbReference type="GO" id="GO:0015940">
    <property type="term" value="P:pantothenate biosynthetic process"/>
    <property type="evidence" value="ECO:0007669"/>
    <property type="project" value="UniProtKB-UniRule"/>
</dbReference>
<comment type="function">
    <text evidence="8">Catalyzes the condensation of pantoate with beta-alanine in an ATP-dependent reaction via a pantoyl-adenylate intermediate.</text>
</comment>
<dbReference type="UniPathway" id="UPA00028">
    <property type="reaction ID" value="UER00005"/>
</dbReference>
<dbReference type="AlphaFoldDB" id="L0EVG7"/>
<evidence type="ECO:0000256" key="8">
    <source>
        <dbReference type="HAMAP-Rule" id="MF_00158"/>
    </source>
</evidence>
<dbReference type="eggNOG" id="COG0414">
    <property type="taxonomic scope" value="Bacteria"/>
</dbReference>
<dbReference type="InterPro" id="IPR004821">
    <property type="entry name" value="Cyt_trans-like"/>
</dbReference>
<name>L0EVG7_LIBCB</name>
<dbReference type="GO" id="GO:0005829">
    <property type="term" value="C:cytosol"/>
    <property type="evidence" value="ECO:0007669"/>
    <property type="project" value="TreeGrafter"/>
</dbReference>
<evidence type="ECO:0000313" key="9">
    <source>
        <dbReference type="EMBL" id="AGA64391.1"/>
    </source>
</evidence>
<dbReference type="SUPFAM" id="SSF52374">
    <property type="entry name" value="Nucleotidylyl transferase"/>
    <property type="match status" value="1"/>
</dbReference>
<dbReference type="KEGG" id="lcc:B488_03990"/>
<comment type="subunit">
    <text evidence="8">Homodimer.</text>
</comment>
<comment type="similarity">
    <text evidence="2 8">Belongs to the pantothenate synthetase family.</text>
</comment>
<protein>
    <recommendedName>
        <fullName evidence="8">Pantothenate synthetase</fullName>
        <shortName evidence="8">PS</shortName>
        <ecNumber evidence="8">6.3.2.1</ecNumber>
    </recommendedName>
    <alternativeName>
        <fullName evidence="8">Pantoate--beta-alanine ligase</fullName>
    </alternativeName>
    <alternativeName>
        <fullName evidence="8">Pantoate-activating enzyme</fullName>
    </alternativeName>
</protein>
<dbReference type="GO" id="GO:0005524">
    <property type="term" value="F:ATP binding"/>
    <property type="evidence" value="ECO:0007669"/>
    <property type="project" value="UniProtKB-KW"/>
</dbReference>
<dbReference type="NCBIfam" id="TIGR00125">
    <property type="entry name" value="cyt_tran_rel"/>
    <property type="match status" value="1"/>
</dbReference>